<evidence type="ECO:0000313" key="3">
    <source>
        <dbReference type="Proteomes" id="UP000054350"/>
    </source>
</evidence>
<dbReference type="PANTHER" id="PTHR31027:SF2">
    <property type="entry name" value="LEBERCILIN DOMAIN-CONTAINING PROTEIN"/>
    <property type="match status" value="1"/>
</dbReference>
<proteinExistence type="predicted"/>
<accession>A0A0L0STE5</accession>
<feature type="compositionally biased region" description="Low complexity" evidence="1">
    <location>
        <begin position="1"/>
        <end position="19"/>
    </location>
</feature>
<dbReference type="GO" id="GO:0042175">
    <property type="term" value="C:nuclear outer membrane-endoplasmic reticulum membrane network"/>
    <property type="evidence" value="ECO:0007669"/>
    <property type="project" value="TreeGrafter"/>
</dbReference>
<dbReference type="OMA" id="FNTERNA"/>
<evidence type="ECO:0000313" key="2">
    <source>
        <dbReference type="EMBL" id="KNE65594.1"/>
    </source>
</evidence>
<reference evidence="2 3" key="1">
    <citation type="submission" date="2009-11" db="EMBL/GenBank/DDBJ databases">
        <title>Annotation of Allomyces macrogynus ATCC 38327.</title>
        <authorList>
            <consortium name="The Broad Institute Genome Sequencing Platform"/>
            <person name="Russ C."/>
            <person name="Cuomo C."/>
            <person name="Burger G."/>
            <person name="Gray M.W."/>
            <person name="Holland P.W.H."/>
            <person name="King N."/>
            <person name="Lang F.B.F."/>
            <person name="Roger A.J."/>
            <person name="Ruiz-Trillo I."/>
            <person name="Young S.K."/>
            <person name="Zeng Q."/>
            <person name="Gargeya S."/>
            <person name="Fitzgerald M."/>
            <person name="Haas B."/>
            <person name="Abouelleil A."/>
            <person name="Alvarado L."/>
            <person name="Arachchi H.M."/>
            <person name="Berlin A."/>
            <person name="Chapman S.B."/>
            <person name="Gearin G."/>
            <person name="Goldberg J."/>
            <person name="Griggs A."/>
            <person name="Gujja S."/>
            <person name="Hansen M."/>
            <person name="Heiman D."/>
            <person name="Howarth C."/>
            <person name="Larimer J."/>
            <person name="Lui A."/>
            <person name="MacDonald P.J.P."/>
            <person name="McCowen C."/>
            <person name="Montmayeur A."/>
            <person name="Murphy C."/>
            <person name="Neiman D."/>
            <person name="Pearson M."/>
            <person name="Priest M."/>
            <person name="Roberts A."/>
            <person name="Saif S."/>
            <person name="Shea T."/>
            <person name="Sisk P."/>
            <person name="Stolte C."/>
            <person name="Sykes S."/>
            <person name="Wortman J."/>
            <person name="Nusbaum C."/>
            <person name="Birren B."/>
        </authorList>
    </citation>
    <scope>NUCLEOTIDE SEQUENCE [LARGE SCALE GENOMIC DNA]</scope>
    <source>
        <strain evidence="2 3">ATCC 38327</strain>
    </source>
</reference>
<dbReference type="OrthoDB" id="2195113at2759"/>
<dbReference type="GO" id="GO:1990904">
    <property type="term" value="C:ribonucleoprotein complex"/>
    <property type="evidence" value="ECO:0007669"/>
    <property type="project" value="TreeGrafter"/>
</dbReference>
<dbReference type="InterPro" id="IPR039604">
    <property type="entry name" value="Bfr1"/>
</dbReference>
<dbReference type="Proteomes" id="UP000054350">
    <property type="component" value="Unassembled WGS sequence"/>
</dbReference>
<feature type="region of interest" description="Disordered" evidence="1">
    <location>
        <begin position="1"/>
        <end position="35"/>
    </location>
</feature>
<gene>
    <name evidence="2" type="ORF">AMAG_09575</name>
</gene>
<dbReference type="AlphaFoldDB" id="A0A0L0STE5"/>
<protein>
    <submittedName>
        <fullName evidence="2">Uncharacterized protein</fullName>
    </submittedName>
</protein>
<dbReference type="GO" id="GO:0003729">
    <property type="term" value="F:mRNA binding"/>
    <property type="evidence" value="ECO:0007669"/>
    <property type="project" value="TreeGrafter"/>
</dbReference>
<dbReference type="PANTHER" id="PTHR31027">
    <property type="entry name" value="NUCLEAR SEGREGATION PROTEIN BFR1"/>
    <property type="match status" value="1"/>
</dbReference>
<feature type="compositionally biased region" description="Low complexity" evidence="1">
    <location>
        <begin position="65"/>
        <end position="77"/>
    </location>
</feature>
<organism evidence="2 3">
    <name type="scientific">Allomyces macrogynus (strain ATCC 38327)</name>
    <name type="common">Allomyces javanicus var. macrogynus</name>
    <dbReference type="NCBI Taxonomy" id="578462"/>
    <lineage>
        <taxon>Eukaryota</taxon>
        <taxon>Fungi</taxon>
        <taxon>Fungi incertae sedis</taxon>
        <taxon>Blastocladiomycota</taxon>
        <taxon>Blastocladiomycetes</taxon>
        <taxon>Blastocladiales</taxon>
        <taxon>Blastocladiaceae</taxon>
        <taxon>Allomyces</taxon>
    </lineage>
</organism>
<dbReference type="EMBL" id="GG745348">
    <property type="protein sequence ID" value="KNE65594.1"/>
    <property type="molecule type" value="Genomic_DNA"/>
</dbReference>
<reference evidence="3" key="2">
    <citation type="submission" date="2009-11" db="EMBL/GenBank/DDBJ databases">
        <title>The Genome Sequence of Allomyces macrogynus strain ATCC 38327.</title>
        <authorList>
            <consortium name="The Broad Institute Genome Sequencing Platform"/>
            <person name="Russ C."/>
            <person name="Cuomo C."/>
            <person name="Shea T."/>
            <person name="Young S.K."/>
            <person name="Zeng Q."/>
            <person name="Koehrsen M."/>
            <person name="Haas B."/>
            <person name="Borodovsky M."/>
            <person name="Guigo R."/>
            <person name="Alvarado L."/>
            <person name="Berlin A."/>
            <person name="Borenstein D."/>
            <person name="Chen Z."/>
            <person name="Engels R."/>
            <person name="Freedman E."/>
            <person name="Gellesch M."/>
            <person name="Goldberg J."/>
            <person name="Griggs A."/>
            <person name="Gujja S."/>
            <person name="Heiman D."/>
            <person name="Hepburn T."/>
            <person name="Howarth C."/>
            <person name="Jen D."/>
            <person name="Larson L."/>
            <person name="Lewis B."/>
            <person name="Mehta T."/>
            <person name="Park D."/>
            <person name="Pearson M."/>
            <person name="Roberts A."/>
            <person name="Saif S."/>
            <person name="Shenoy N."/>
            <person name="Sisk P."/>
            <person name="Stolte C."/>
            <person name="Sykes S."/>
            <person name="Walk T."/>
            <person name="White J."/>
            <person name="Yandava C."/>
            <person name="Burger G."/>
            <person name="Gray M.W."/>
            <person name="Holland P.W.H."/>
            <person name="King N."/>
            <person name="Lang F.B.F."/>
            <person name="Roger A.J."/>
            <person name="Ruiz-Trillo I."/>
            <person name="Lander E."/>
            <person name="Nusbaum C."/>
        </authorList>
    </citation>
    <scope>NUCLEOTIDE SEQUENCE [LARGE SCALE GENOMIC DNA]</scope>
    <source>
        <strain evidence="3">ATCC 38327</strain>
    </source>
</reference>
<feature type="region of interest" description="Disordered" evidence="1">
    <location>
        <begin position="65"/>
        <end position="85"/>
    </location>
</feature>
<dbReference type="STRING" id="578462.A0A0L0STE5"/>
<name>A0A0L0STE5_ALLM3</name>
<dbReference type="GO" id="GO:0008298">
    <property type="term" value="P:intracellular mRNA localization"/>
    <property type="evidence" value="ECO:0007669"/>
    <property type="project" value="TreeGrafter"/>
</dbReference>
<dbReference type="VEuPathDB" id="FungiDB:AMAG_09575"/>
<evidence type="ECO:0000256" key="1">
    <source>
        <dbReference type="SAM" id="MobiDB-lite"/>
    </source>
</evidence>
<dbReference type="GO" id="GO:0005783">
    <property type="term" value="C:endoplasmic reticulum"/>
    <property type="evidence" value="ECO:0007669"/>
    <property type="project" value="TreeGrafter"/>
</dbReference>
<sequence length="234" mass="25581">MSSTASAAPTSRPASTKPSGGHGRVAPKPDQDKHNALIKDLNAKMDAIRQKMTEIRNQTQLLNSAAADRTATAPAARAGDKRQDLRSKLETVKKQQDELVRTKEDLLKRLLVLNTSVKARTEELNAISQRFGYSSLDAVQARIQTLEAKIASGTLKLIDERKAANELAQLQRCEPLFATRAAKEKEIEQDRAEIAAVEAKLATLQPSAGGLAQSFEDVKKELDFARARQEAGVR</sequence>
<keyword evidence="3" id="KW-1185">Reference proteome</keyword>